<evidence type="ECO:0000259" key="1">
    <source>
        <dbReference type="Pfam" id="PF05050"/>
    </source>
</evidence>
<reference evidence="2 3" key="1">
    <citation type="submission" date="2016-10" db="EMBL/GenBank/DDBJ databases">
        <authorList>
            <person name="de Groot N.N."/>
        </authorList>
    </citation>
    <scope>NUCLEOTIDE SEQUENCE [LARGE SCALE GENOMIC DNA]</scope>
    <source>
        <strain evidence="2 3">DSM 100674</strain>
    </source>
</reference>
<dbReference type="Proteomes" id="UP000199582">
    <property type="component" value="Unassembled WGS sequence"/>
</dbReference>
<keyword evidence="2" id="KW-0489">Methyltransferase</keyword>
<dbReference type="GO" id="GO:0008168">
    <property type="term" value="F:methyltransferase activity"/>
    <property type="evidence" value="ECO:0007669"/>
    <property type="project" value="UniProtKB-KW"/>
</dbReference>
<evidence type="ECO:0000313" key="3">
    <source>
        <dbReference type="Proteomes" id="UP000199582"/>
    </source>
</evidence>
<name>A0A1H7VDD6_9RHOB</name>
<dbReference type="InterPro" id="IPR006342">
    <property type="entry name" value="FkbM_mtfrase"/>
</dbReference>
<dbReference type="AlphaFoldDB" id="A0A1H7VDD6"/>
<dbReference type="Pfam" id="PF05050">
    <property type="entry name" value="Methyltransf_21"/>
    <property type="match status" value="1"/>
</dbReference>
<protein>
    <submittedName>
        <fullName evidence="2">Methyltransferase FkbM domain-containing protein</fullName>
    </submittedName>
</protein>
<sequence>MIDLNSVKRTLNERLLRNGLIRRRAVSSAEVASVAADFRAACVKTPLIRIGGDGDGGYLVPNDLAGVRHCFSPGVSVTADFEEQIARDYGIKSFLADASVDKPPFDNPLFEFDKKFLGACCNDKFTTLGRWVDGKLGTEPDDDLILQMDIEGAEFDVLIESSTELLRRFRVMVIEFHSMERIFERHSLPLIKAIFAKLHRDFAIVHMHANNCCGIAECNGMGIPRVFEVTYLRRDRLAGRVEGGAFTLPHPLDRVNVPENADILMPPLWWRG</sequence>
<organism evidence="2 3">
    <name type="scientific">Roseovarius azorensis</name>
    <dbReference type="NCBI Taxonomy" id="1287727"/>
    <lineage>
        <taxon>Bacteria</taxon>
        <taxon>Pseudomonadati</taxon>
        <taxon>Pseudomonadota</taxon>
        <taxon>Alphaproteobacteria</taxon>
        <taxon>Rhodobacterales</taxon>
        <taxon>Roseobacteraceae</taxon>
        <taxon>Roseovarius</taxon>
    </lineage>
</organism>
<dbReference type="GO" id="GO:0032259">
    <property type="term" value="P:methylation"/>
    <property type="evidence" value="ECO:0007669"/>
    <property type="project" value="UniProtKB-KW"/>
</dbReference>
<feature type="domain" description="Methyltransferase FkbM" evidence="1">
    <location>
        <begin position="145"/>
        <end position="180"/>
    </location>
</feature>
<keyword evidence="3" id="KW-1185">Reference proteome</keyword>
<dbReference type="STRING" id="1287727.SAMN05443999_11252"/>
<dbReference type="InterPro" id="IPR029063">
    <property type="entry name" value="SAM-dependent_MTases_sf"/>
</dbReference>
<dbReference type="EMBL" id="FOAG01000012">
    <property type="protein sequence ID" value="SEM07291.1"/>
    <property type="molecule type" value="Genomic_DNA"/>
</dbReference>
<dbReference type="SUPFAM" id="SSF53335">
    <property type="entry name" value="S-adenosyl-L-methionine-dependent methyltransferases"/>
    <property type="match status" value="1"/>
</dbReference>
<evidence type="ECO:0000313" key="2">
    <source>
        <dbReference type="EMBL" id="SEM07291.1"/>
    </source>
</evidence>
<dbReference type="OrthoDB" id="6310850at2"/>
<proteinExistence type="predicted"/>
<gene>
    <name evidence="2" type="ORF">SAMN05443999_11252</name>
</gene>
<accession>A0A1H7VDD6</accession>
<keyword evidence="2" id="KW-0808">Transferase</keyword>